<comment type="caution">
    <text evidence="1">The sequence shown here is derived from an EMBL/GenBank/DDBJ whole genome shotgun (WGS) entry which is preliminary data.</text>
</comment>
<reference evidence="1" key="2">
    <citation type="submission" date="2020-11" db="EMBL/GenBank/DDBJ databases">
        <authorList>
            <consortium name="NCBI Pathogen Detection Project"/>
        </authorList>
    </citation>
    <scope>NUCLEOTIDE SEQUENCE</scope>
    <source>
        <strain evidence="1">D3612</strain>
    </source>
</reference>
<accession>A0AAN5R5G5</accession>
<name>A0AAN5R5G5_LEGPN</name>
<reference evidence="1" key="1">
    <citation type="journal article" date="2018" name="Genome Biol.">
        <title>SKESA: strategic k-mer extension for scrupulous assemblies.</title>
        <authorList>
            <person name="Souvorov A."/>
            <person name="Agarwala R."/>
            <person name="Lipman D.J."/>
        </authorList>
    </citation>
    <scope>NUCLEOTIDE SEQUENCE</scope>
    <source>
        <strain evidence="1">D3612</strain>
    </source>
</reference>
<evidence type="ECO:0000313" key="2">
    <source>
        <dbReference type="Proteomes" id="UP000861567"/>
    </source>
</evidence>
<proteinExistence type="predicted"/>
<organism evidence="1 2">
    <name type="scientific">Legionella pneumophila</name>
    <dbReference type="NCBI Taxonomy" id="446"/>
    <lineage>
        <taxon>Bacteria</taxon>
        <taxon>Pseudomonadati</taxon>
        <taxon>Pseudomonadota</taxon>
        <taxon>Gammaproteobacteria</taxon>
        <taxon>Legionellales</taxon>
        <taxon>Legionellaceae</taxon>
        <taxon>Legionella</taxon>
    </lineage>
</organism>
<dbReference type="InterPro" id="IPR039498">
    <property type="entry name" value="NTP_transf_5"/>
</dbReference>
<gene>
    <name evidence="1" type="ORF">I8Y58_001912</name>
</gene>
<sequence length="321" mass="37746">MECGNLIDILNTEKAALASLSTHEILKIAQRMRLTNSVYTILRGHYGIPVSQLACFKPVLEQNRDRAIRKLFLSIKINELFQQYNIPVIHLKGLPLSQKLFGDPLIRQSCDIDLFISPQHLEQADEIFFENGIIRDKYSFLHDVNKLKKHRVLKDVSYVAEKYGIKIELHWRLFRWKNKFNQPFEYYWNNKVPLLVGDKNLFYTLSPIDEYLYLAVHGANHGFESLHWLYDFARYSTLLSMDEKRRVGELVDSLSIQTEYQMATYCAERIFPNVFTESGNAGLLPNLVTRKALISLIYHSKSSYRSKRRMLRMMANKFYYI</sequence>
<dbReference type="AlphaFoldDB" id="A0AAN5R5G5"/>
<evidence type="ECO:0000313" key="1">
    <source>
        <dbReference type="EMBL" id="HAT1596681.1"/>
    </source>
</evidence>
<dbReference type="EMBL" id="DACSEI010000018">
    <property type="protein sequence ID" value="HAT1596681.1"/>
    <property type="molecule type" value="Genomic_DNA"/>
</dbReference>
<dbReference type="Proteomes" id="UP000861567">
    <property type="component" value="Unassembled WGS sequence"/>
</dbReference>
<protein>
    <submittedName>
        <fullName evidence="1">Nucleotidyltransferase family protein</fullName>
    </submittedName>
</protein>
<dbReference type="Pfam" id="PF14907">
    <property type="entry name" value="NTP_transf_5"/>
    <property type="match status" value="1"/>
</dbReference>